<dbReference type="PROSITE" id="PS50102">
    <property type="entry name" value="RRM"/>
    <property type="match status" value="1"/>
</dbReference>
<dbReference type="InterPro" id="IPR000504">
    <property type="entry name" value="RRM_dom"/>
</dbReference>
<keyword evidence="8" id="KW-1185">Reference proteome</keyword>
<dbReference type="PANTHER" id="PTHR23147">
    <property type="entry name" value="SERINE/ARGININE RICH SPLICING FACTOR"/>
    <property type="match status" value="1"/>
</dbReference>
<dbReference type="CDD" id="cd00590">
    <property type="entry name" value="RRM_SF"/>
    <property type="match status" value="1"/>
</dbReference>
<protein>
    <recommendedName>
        <fullName evidence="6">RRM domain-containing protein</fullName>
    </recommendedName>
</protein>
<evidence type="ECO:0000256" key="4">
    <source>
        <dbReference type="PROSITE-ProRule" id="PRU00176"/>
    </source>
</evidence>
<evidence type="ECO:0000256" key="2">
    <source>
        <dbReference type="ARBA" id="ARBA00022728"/>
    </source>
</evidence>
<evidence type="ECO:0000259" key="6">
    <source>
        <dbReference type="PROSITE" id="PS50102"/>
    </source>
</evidence>
<dbReference type="InterPro" id="IPR012677">
    <property type="entry name" value="Nucleotide-bd_a/b_plait_sf"/>
</dbReference>
<dbReference type="InterPro" id="IPR035979">
    <property type="entry name" value="RBD_domain_sf"/>
</dbReference>
<dbReference type="AlphaFoldDB" id="A0AAU9MGJ4"/>
<dbReference type="GO" id="GO:0008380">
    <property type="term" value="P:RNA splicing"/>
    <property type="evidence" value="ECO:0007669"/>
    <property type="project" value="UniProtKB-KW"/>
</dbReference>
<dbReference type="GO" id="GO:0005681">
    <property type="term" value="C:spliceosomal complex"/>
    <property type="evidence" value="ECO:0007669"/>
    <property type="project" value="UniProtKB-KW"/>
</dbReference>
<keyword evidence="3" id="KW-0508">mRNA splicing</keyword>
<evidence type="ECO:0000256" key="3">
    <source>
        <dbReference type="ARBA" id="ARBA00023187"/>
    </source>
</evidence>
<name>A0AAU9MGJ4_9ASTR</name>
<evidence type="ECO:0000313" key="7">
    <source>
        <dbReference type="EMBL" id="CAH1425847.1"/>
    </source>
</evidence>
<dbReference type="Gene3D" id="3.30.70.330">
    <property type="match status" value="1"/>
</dbReference>
<evidence type="ECO:0000256" key="5">
    <source>
        <dbReference type="SAM" id="MobiDB-lite"/>
    </source>
</evidence>
<sequence>MLSKEDGWTHVRRRKAPVSREAKNDETSYFVSNIPNGATKEEFRKTFSRFGTITDIYFGGRKGKNGKNYGFIRFTGVHDIKDLETKLNGTKCRSNTQEVNIARHSRMERRPSNYQVNKTTLPTSRQGRGHSSSAAAAPAFVGRRTYAEVTGTNNQKLNGLPKNNNHVEETLPVRLNIDQKMDSKKHAYWGSSLN</sequence>
<dbReference type="Pfam" id="PF00076">
    <property type="entry name" value="RRM_1"/>
    <property type="match status" value="1"/>
</dbReference>
<dbReference type="InterPro" id="IPR050907">
    <property type="entry name" value="SRSF"/>
</dbReference>
<dbReference type="EMBL" id="CAKMRJ010002223">
    <property type="protein sequence ID" value="CAH1425847.1"/>
    <property type="molecule type" value="Genomic_DNA"/>
</dbReference>
<proteinExistence type="predicted"/>
<dbReference type="GO" id="GO:0006397">
    <property type="term" value="P:mRNA processing"/>
    <property type="evidence" value="ECO:0007669"/>
    <property type="project" value="UniProtKB-KW"/>
</dbReference>
<accession>A0AAU9MGJ4</accession>
<keyword evidence="4" id="KW-0694">RNA-binding</keyword>
<gene>
    <name evidence="7" type="ORF">LVIROSA_LOCUS12964</name>
</gene>
<keyword evidence="2" id="KW-0747">Spliceosome</keyword>
<comment type="caution">
    <text evidence="7">The sequence shown here is derived from an EMBL/GenBank/DDBJ whole genome shotgun (WGS) entry which is preliminary data.</text>
</comment>
<dbReference type="Proteomes" id="UP001157418">
    <property type="component" value="Unassembled WGS sequence"/>
</dbReference>
<evidence type="ECO:0000313" key="8">
    <source>
        <dbReference type="Proteomes" id="UP001157418"/>
    </source>
</evidence>
<dbReference type="GO" id="GO:0003723">
    <property type="term" value="F:RNA binding"/>
    <property type="evidence" value="ECO:0007669"/>
    <property type="project" value="UniProtKB-UniRule"/>
</dbReference>
<evidence type="ECO:0000256" key="1">
    <source>
        <dbReference type="ARBA" id="ARBA00022664"/>
    </source>
</evidence>
<organism evidence="7 8">
    <name type="scientific">Lactuca virosa</name>
    <dbReference type="NCBI Taxonomy" id="75947"/>
    <lineage>
        <taxon>Eukaryota</taxon>
        <taxon>Viridiplantae</taxon>
        <taxon>Streptophyta</taxon>
        <taxon>Embryophyta</taxon>
        <taxon>Tracheophyta</taxon>
        <taxon>Spermatophyta</taxon>
        <taxon>Magnoliopsida</taxon>
        <taxon>eudicotyledons</taxon>
        <taxon>Gunneridae</taxon>
        <taxon>Pentapetalae</taxon>
        <taxon>asterids</taxon>
        <taxon>campanulids</taxon>
        <taxon>Asterales</taxon>
        <taxon>Asteraceae</taxon>
        <taxon>Cichorioideae</taxon>
        <taxon>Cichorieae</taxon>
        <taxon>Lactucinae</taxon>
        <taxon>Lactuca</taxon>
    </lineage>
</organism>
<feature type="region of interest" description="Disordered" evidence="5">
    <location>
        <begin position="1"/>
        <end position="22"/>
    </location>
</feature>
<keyword evidence="1" id="KW-0507">mRNA processing</keyword>
<dbReference type="SUPFAM" id="SSF54928">
    <property type="entry name" value="RNA-binding domain, RBD"/>
    <property type="match status" value="1"/>
</dbReference>
<dbReference type="SMART" id="SM00360">
    <property type="entry name" value="RRM"/>
    <property type="match status" value="1"/>
</dbReference>
<reference evidence="7 8" key="1">
    <citation type="submission" date="2022-01" db="EMBL/GenBank/DDBJ databases">
        <authorList>
            <person name="Xiong W."/>
            <person name="Schranz E."/>
        </authorList>
    </citation>
    <scope>NUCLEOTIDE SEQUENCE [LARGE SCALE GENOMIC DNA]</scope>
</reference>
<feature type="domain" description="RRM" evidence="6">
    <location>
        <begin position="27"/>
        <end position="104"/>
    </location>
</feature>